<dbReference type="AlphaFoldDB" id="A0A4Z1HWI3"/>
<evidence type="ECO:0000256" key="1">
    <source>
        <dbReference type="SAM" id="MobiDB-lite"/>
    </source>
</evidence>
<keyword evidence="3" id="KW-1185">Reference proteome</keyword>
<comment type="caution">
    <text evidence="2">The sequence shown here is derived from an EMBL/GenBank/DDBJ whole genome shotgun (WGS) entry which is preliminary data.</text>
</comment>
<sequence length="93" mass="10821">MYLDRDTRCHDSVHVLPESITLHLKSSEQPEARQANVSSLKKLGRPEEMTTSPIRPFFTQRHISFALETAEPIQRQSTFLMIKYKKPILEVLQ</sequence>
<protein>
    <submittedName>
        <fullName evidence="2">Uncharacterized protein</fullName>
    </submittedName>
</protein>
<feature type="region of interest" description="Disordered" evidence="1">
    <location>
        <begin position="25"/>
        <end position="51"/>
    </location>
</feature>
<name>A0A4Z1HWI3_9HELO</name>
<reference evidence="2 3" key="1">
    <citation type="submission" date="2017-12" db="EMBL/GenBank/DDBJ databases">
        <title>Comparative genomics of Botrytis spp.</title>
        <authorList>
            <person name="Valero-Jimenez C.A."/>
            <person name="Tapia P."/>
            <person name="Veloso J."/>
            <person name="Silva-Moreno E."/>
            <person name="Staats M."/>
            <person name="Valdes J.H."/>
            <person name="Van Kan J.A.L."/>
        </authorList>
    </citation>
    <scope>NUCLEOTIDE SEQUENCE [LARGE SCALE GENOMIC DNA]</scope>
    <source>
        <strain evidence="2 3">MUCL2120</strain>
    </source>
</reference>
<evidence type="ECO:0000313" key="2">
    <source>
        <dbReference type="EMBL" id="TGO53568.1"/>
    </source>
</evidence>
<proteinExistence type="predicted"/>
<dbReference type="EMBL" id="PQXJ01000292">
    <property type="protein sequence ID" value="TGO53568.1"/>
    <property type="molecule type" value="Genomic_DNA"/>
</dbReference>
<dbReference type="Proteomes" id="UP000297452">
    <property type="component" value="Unassembled WGS sequence"/>
</dbReference>
<organism evidence="2 3">
    <name type="scientific">Botryotinia narcissicola</name>
    <dbReference type="NCBI Taxonomy" id="278944"/>
    <lineage>
        <taxon>Eukaryota</taxon>
        <taxon>Fungi</taxon>
        <taxon>Dikarya</taxon>
        <taxon>Ascomycota</taxon>
        <taxon>Pezizomycotina</taxon>
        <taxon>Leotiomycetes</taxon>
        <taxon>Helotiales</taxon>
        <taxon>Sclerotiniaceae</taxon>
        <taxon>Botryotinia</taxon>
    </lineage>
</organism>
<evidence type="ECO:0000313" key="3">
    <source>
        <dbReference type="Proteomes" id="UP000297452"/>
    </source>
</evidence>
<accession>A0A4Z1HWI3</accession>
<gene>
    <name evidence="2" type="ORF">BOTNAR_0292g00060</name>
</gene>